<feature type="domain" description="ATPase AAA-type core" evidence="2">
    <location>
        <begin position="235"/>
        <end position="321"/>
    </location>
</feature>
<evidence type="ECO:0000259" key="1">
    <source>
        <dbReference type="Pfam" id="PF13175"/>
    </source>
</evidence>
<dbReference type="PANTHER" id="PTHR43581">
    <property type="entry name" value="ATP/GTP PHOSPHATASE"/>
    <property type="match status" value="1"/>
</dbReference>
<name>A0A643EWC9_9HYPH</name>
<evidence type="ECO:0000313" key="3">
    <source>
        <dbReference type="EMBL" id="KAB0566142.1"/>
    </source>
</evidence>
<dbReference type="InterPro" id="IPR003959">
    <property type="entry name" value="ATPase_AAA_core"/>
</dbReference>
<dbReference type="InterPro" id="IPR051396">
    <property type="entry name" value="Bact_Antivir_Def_Nuclease"/>
</dbReference>
<accession>A0A643EWC9</accession>
<dbReference type="EMBL" id="VZPE01000014">
    <property type="protein sequence ID" value="KAB0566142.1"/>
    <property type="molecule type" value="Genomic_DNA"/>
</dbReference>
<dbReference type="InterPro" id="IPR041685">
    <property type="entry name" value="AAA_GajA/Old/RecF-like"/>
</dbReference>
<dbReference type="PANTHER" id="PTHR43581:SF4">
    <property type="entry name" value="ATP_GTP PHOSPHATASE"/>
    <property type="match status" value="1"/>
</dbReference>
<dbReference type="AlphaFoldDB" id="A0A643EWC9"/>
<dbReference type="Pfam" id="PF13304">
    <property type="entry name" value="AAA_21"/>
    <property type="match status" value="1"/>
</dbReference>
<proteinExistence type="predicted"/>
<dbReference type="InterPro" id="IPR027417">
    <property type="entry name" value="P-loop_NTPase"/>
</dbReference>
<protein>
    <submittedName>
        <fullName evidence="3">AAA family ATPase</fullName>
    </submittedName>
</protein>
<feature type="domain" description="Endonuclease GajA/Old nuclease/RecF-like AAA" evidence="1">
    <location>
        <begin position="4"/>
        <end position="76"/>
    </location>
</feature>
<dbReference type="Gene3D" id="3.40.50.300">
    <property type="entry name" value="P-loop containing nucleotide triphosphate hydrolases"/>
    <property type="match status" value="2"/>
</dbReference>
<dbReference type="Pfam" id="PF13175">
    <property type="entry name" value="AAA_15"/>
    <property type="match status" value="1"/>
</dbReference>
<organism evidence="3">
    <name type="scientific">Brucella pituitosa</name>
    <dbReference type="NCBI Taxonomy" id="571256"/>
    <lineage>
        <taxon>Bacteria</taxon>
        <taxon>Pseudomonadati</taxon>
        <taxon>Pseudomonadota</taxon>
        <taxon>Alphaproteobacteria</taxon>
        <taxon>Hyphomicrobiales</taxon>
        <taxon>Brucellaceae</taxon>
        <taxon>Brucella/Ochrobactrum group</taxon>
        <taxon>Brucella</taxon>
    </lineage>
</organism>
<dbReference type="RefSeq" id="WP_128094896.1">
    <property type="nucleotide sequence ID" value="NZ_JBHEEN010000016.1"/>
</dbReference>
<reference evidence="3" key="1">
    <citation type="submission" date="2019-09" db="EMBL/GenBank/DDBJ databases">
        <title>Draft genome sequences of 48 bacterial type strains from the CCUG.</title>
        <authorList>
            <person name="Tunovic T."/>
            <person name="Pineiro-Iglesias B."/>
            <person name="Unosson C."/>
            <person name="Inganas E."/>
            <person name="Ohlen M."/>
            <person name="Cardew S."/>
            <person name="Jensie-Markopoulos S."/>
            <person name="Salva-Serra F."/>
            <person name="Jaen-Luchoro D."/>
            <person name="Karlsson R."/>
            <person name="Svensson-Stadler L."/>
            <person name="Chun J."/>
            <person name="Moore E."/>
        </authorList>
    </citation>
    <scope>NUCLEOTIDE SEQUENCE</scope>
    <source>
        <strain evidence="3">CCUG 50899</strain>
    </source>
</reference>
<comment type="caution">
    <text evidence="3">The sequence shown here is derived from an EMBL/GenBank/DDBJ whole genome shotgun (WGS) entry which is preliminary data.</text>
</comment>
<dbReference type="GO" id="GO:0016887">
    <property type="term" value="F:ATP hydrolysis activity"/>
    <property type="evidence" value="ECO:0007669"/>
    <property type="project" value="InterPro"/>
</dbReference>
<dbReference type="SUPFAM" id="SSF52540">
    <property type="entry name" value="P-loop containing nucleoside triphosphate hydrolases"/>
    <property type="match status" value="1"/>
</dbReference>
<evidence type="ECO:0000259" key="2">
    <source>
        <dbReference type="Pfam" id="PF13304"/>
    </source>
</evidence>
<dbReference type="GO" id="GO:0005524">
    <property type="term" value="F:ATP binding"/>
    <property type="evidence" value="ECO:0007669"/>
    <property type="project" value="InterPro"/>
</dbReference>
<sequence length="583" mass="63877">MAVIREVEIRNFRRISYLKWWPNPGINCLIGPGDSGKSTILDAIDLCLSSRQNFAFTDVDFHLGNISQPITIDVTLGDLDDELRNLESYGHFFRGWDFSTGLLHNETSASLETVLTVRLIVRDDLEPQWLLFSPGPAAEDREKNLQWKHRQKISPVRLGAIAAHHMGLGPRSVLCKLSTDATQASAALASASRQARQAFTDQGCQGIDTILEASKRISNEMGIKVDEVKALLDAKGVALSGGAISLHDQDQIPLKNLGSGSSRLLVAGLQRAVGRSSIFIVDEVEFGLEPYRIVRLLDSLGAKRNDQSQQVFLTTHSPIVLRELAAVQLFAVRSHTQMISHENPARKITQNWMTTLGGDESAQKTLRACTEAFLAPSVIVCEGKTEIGLIRGIDLHRQDTALPSMLAHGCHWADGGGSSMIERAHIFARMGYRTALLMDSDVTYGTDVYAALQTAGVSVFRWLDGYSTEAALFASIPASHIPALLGIACDWRTADSVDSKIRNVSGNHYSLQSCCSSFTEAMRPILGKCAGDGKWFKDIEPAERALREVVSPVWTQANSLLTGPINQLWQWISPVPNPPRNSG</sequence>
<gene>
    <name evidence="3" type="ORF">F7Q93_22130</name>
</gene>